<dbReference type="Proteomes" id="UP000599391">
    <property type="component" value="Unassembled WGS sequence"/>
</dbReference>
<comment type="caution">
    <text evidence="2">The sequence shown here is derived from an EMBL/GenBank/DDBJ whole genome shotgun (WGS) entry which is preliminary data.</text>
</comment>
<evidence type="ECO:0000256" key="1">
    <source>
        <dbReference type="SAM" id="Phobius"/>
    </source>
</evidence>
<accession>A0A8J7L2C0</accession>
<feature type="transmembrane region" description="Helical" evidence="1">
    <location>
        <begin position="188"/>
        <end position="209"/>
    </location>
</feature>
<feature type="transmembrane region" description="Helical" evidence="1">
    <location>
        <begin position="151"/>
        <end position="176"/>
    </location>
</feature>
<keyword evidence="1" id="KW-1133">Transmembrane helix</keyword>
<protein>
    <submittedName>
        <fullName evidence="2">DUF2079 domain-containing protein</fullName>
    </submittedName>
</protein>
<dbReference type="InterPro" id="IPR018650">
    <property type="entry name" value="STSV1_Orf64"/>
</dbReference>
<feature type="transmembrane region" description="Helical" evidence="1">
    <location>
        <begin position="298"/>
        <end position="321"/>
    </location>
</feature>
<keyword evidence="1" id="KW-0472">Membrane</keyword>
<gene>
    <name evidence="2" type="ORF">I8751_12140</name>
</gene>
<dbReference type="RefSeq" id="WP_214439430.1">
    <property type="nucleotide sequence ID" value="NZ_JAECZB010000024.1"/>
</dbReference>
<feature type="transmembrane region" description="Helical" evidence="1">
    <location>
        <begin position="127"/>
        <end position="144"/>
    </location>
</feature>
<evidence type="ECO:0000313" key="3">
    <source>
        <dbReference type="Proteomes" id="UP000599391"/>
    </source>
</evidence>
<reference evidence="2 3" key="1">
    <citation type="journal article" date="2021" name="Int. J. Syst. Evol. Microbiol.">
        <title>Amazonocrinis nigriterrae gen. nov., sp. nov., Atlanticothrix silvestris gen. nov., sp. nov. and Dendronalium phyllosphericum gen. nov., sp. nov., nostocacean cyanobacteria from Brazilian environments.</title>
        <authorList>
            <person name="Alvarenga D.O."/>
            <person name="Andreote A.P.D."/>
            <person name="Branco L.H.Z."/>
            <person name="Delbaje E."/>
            <person name="Cruz R.B."/>
            <person name="Varani A.M."/>
            <person name="Fiore M.F."/>
        </authorList>
    </citation>
    <scope>NUCLEOTIDE SEQUENCE [LARGE SCALE GENOMIC DNA]</scope>
    <source>
        <strain evidence="2 3">CENA357</strain>
    </source>
</reference>
<feature type="transmembrane region" description="Helical" evidence="1">
    <location>
        <begin position="75"/>
        <end position="96"/>
    </location>
</feature>
<evidence type="ECO:0000313" key="2">
    <source>
        <dbReference type="EMBL" id="MBH8553104.1"/>
    </source>
</evidence>
<feature type="transmembrane region" description="Helical" evidence="1">
    <location>
        <begin position="241"/>
        <end position="263"/>
    </location>
</feature>
<sequence length="454" mass="50675">MISISALILFGCSSLRHTLFQSGVFDLGIYDQVVYLMSQGQSPISSFLGFHHMGNHAAWAVYPLALLYKIYPSPYWLLAVQAVALTLGALPTWYLARQAGLKESQAVTTSAVYLLYPLIFNVNLFEFHPEVMAVPVLLGVVLAARLGKVGWFCLGTIFILGCKAALSLTVAAMGFWLLVFEKRRVCGAIALIAGITWFLIASQVIIPLFSNDEVAAVSRYSYLGDSVLEIAKNLLLKPQLVLGRIFSLDTLGYLALLIAPLIWGLAPRQLTPLVSAIPALALNILSDKQAQRDLIHQYSLPILPFLILAVIASLSAGKGWFKNRRTIILWALLAFMVLGKYSYFWSRYLRSIDTWQATRQAIAQIQTKGAVLTTHSIAPHLTHRPFVQFTDDLSGSPPDFKQFEYILLNTRHPDGTRNPEFANKLVNQLKNNDYFKMTYQHDDVYLFVNNSSIK</sequence>
<dbReference type="AlphaFoldDB" id="A0A8J7L2C0"/>
<dbReference type="Pfam" id="PF09852">
    <property type="entry name" value="DUF2079"/>
    <property type="match status" value="1"/>
</dbReference>
<feature type="transmembrane region" description="Helical" evidence="1">
    <location>
        <begin position="327"/>
        <end position="345"/>
    </location>
</feature>
<name>A0A8J7L2C0_9CYAN</name>
<dbReference type="EMBL" id="JAECZB010000024">
    <property type="protein sequence ID" value="MBH8553104.1"/>
    <property type="molecule type" value="Genomic_DNA"/>
</dbReference>
<keyword evidence="3" id="KW-1185">Reference proteome</keyword>
<keyword evidence="1" id="KW-0812">Transmembrane</keyword>
<organism evidence="2 3">
    <name type="scientific">Atlanticothrix silvestris CENA357</name>
    <dbReference type="NCBI Taxonomy" id="1725252"/>
    <lineage>
        <taxon>Bacteria</taxon>
        <taxon>Bacillati</taxon>
        <taxon>Cyanobacteriota</taxon>
        <taxon>Cyanophyceae</taxon>
        <taxon>Nostocales</taxon>
        <taxon>Nodulariaceae</taxon>
        <taxon>Atlanticothrix</taxon>
        <taxon>Atlanticothrix silvestris</taxon>
    </lineage>
</organism>
<proteinExistence type="predicted"/>